<sequence length="93" mass="9853">MLRGGGAGSRWQGGALVYVLLKVPLSFSGQYVMELCVVSGGPCRRFGAWIGHRPAGPAIRSVRSTKTLKTCLAEIKARCKGSSVLMTPGESRS</sequence>
<dbReference type="AlphaFoldDB" id="A0A6B0UCN0"/>
<reference evidence="2" key="1">
    <citation type="submission" date="2019-12" db="EMBL/GenBank/DDBJ databases">
        <title>An insight into the sialome of adult female Ixodes ricinus ticks feeding for 6 days.</title>
        <authorList>
            <person name="Perner J."/>
            <person name="Ribeiro J.M.C."/>
        </authorList>
    </citation>
    <scope>NUCLEOTIDE SEQUENCE</scope>
    <source>
        <strain evidence="2">Semi-engorged</strain>
        <tissue evidence="2">Salivary glands</tissue>
    </source>
</reference>
<proteinExistence type="predicted"/>
<evidence type="ECO:0000256" key="1">
    <source>
        <dbReference type="SAM" id="SignalP"/>
    </source>
</evidence>
<dbReference type="EMBL" id="GIFC01004854">
    <property type="protein sequence ID" value="MXU86937.1"/>
    <property type="molecule type" value="Transcribed_RNA"/>
</dbReference>
<feature type="chain" id="PRO_5025556474" evidence="1">
    <location>
        <begin position="29"/>
        <end position="93"/>
    </location>
</feature>
<name>A0A6B0UCN0_IXORI</name>
<protein>
    <submittedName>
        <fullName evidence="2">Putative secreted protein</fullName>
    </submittedName>
</protein>
<organism evidence="2">
    <name type="scientific">Ixodes ricinus</name>
    <name type="common">Common tick</name>
    <name type="synonym">Acarus ricinus</name>
    <dbReference type="NCBI Taxonomy" id="34613"/>
    <lineage>
        <taxon>Eukaryota</taxon>
        <taxon>Metazoa</taxon>
        <taxon>Ecdysozoa</taxon>
        <taxon>Arthropoda</taxon>
        <taxon>Chelicerata</taxon>
        <taxon>Arachnida</taxon>
        <taxon>Acari</taxon>
        <taxon>Parasitiformes</taxon>
        <taxon>Ixodida</taxon>
        <taxon>Ixodoidea</taxon>
        <taxon>Ixodidae</taxon>
        <taxon>Ixodinae</taxon>
        <taxon>Ixodes</taxon>
    </lineage>
</organism>
<accession>A0A6B0UCN0</accession>
<keyword evidence="1" id="KW-0732">Signal</keyword>
<feature type="signal peptide" evidence="1">
    <location>
        <begin position="1"/>
        <end position="28"/>
    </location>
</feature>
<evidence type="ECO:0000313" key="2">
    <source>
        <dbReference type="EMBL" id="MXU86937.1"/>
    </source>
</evidence>